<dbReference type="InterPro" id="IPR051342">
    <property type="entry name" value="PDZ_scaffold"/>
</dbReference>
<feature type="non-terminal residue" evidence="3">
    <location>
        <position position="1"/>
    </location>
</feature>
<dbReference type="PANTHER" id="PTHR19964">
    <property type="entry name" value="MULTIPLE PDZ DOMAIN PROTEIN"/>
    <property type="match status" value="1"/>
</dbReference>
<evidence type="ECO:0000259" key="2">
    <source>
        <dbReference type="PROSITE" id="PS50106"/>
    </source>
</evidence>
<sequence>LSCSGNSDRFIYILFNLHNNLARYKIITTDLKMRTCRRLSGFIDPFPKKSTGKYNFATNTEGQAGASLPPPESSSWGWAGSQMKQQKYSTKISFSSQEIPLAPTSYHSTDADFTGYGGFQAPLSVDPATCPIIPGQEMIIEISKGRSGLGLSIVGGKDTPLVNGIDLRSASHEEAITALRQTPQKVRLAVYRDEAHYRDEENLEIFPVDLQKKAGRGLGLSIVGKRNGSGVFISDIVKGGAADLDGRLIQGDQILSVNGEDMRSASQETVATILKCAQGLVQLEIGRLRAGSWASSRKTSQNSQGSQHSTHSSFHPSLAPVITSLQNLVGTKRASDPSPQNSGTDVGPRTVEIIREPSDALGISIAGGKGSPLGDIPIFIAMIQASGVAARTQKLKVNSGTPPPKIITLEKGSEGLGFSIVGGFGSPHGDLPIYVKTIFAKGAAADDGRLKRGDQILAVNGETLEGVTHEEAVAILKRQRGTVVLTVLS</sequence>
<dbReference type="InterPro" id="IPR036034">
    <property type="entry name" value="PDZ_sf"/>
</dbReference>
<dbReference type="SMART" id="SM00228">
    <property type="entry name" value="PDZ"/>
    <property type="match status" value="3"/>
</dbReference>
<dbReference type="FunFam" id="2.30.42.10:FF:000058">
    <property type="entry name" value="multiple PDZ domain protein isoform X1"/>
    <property type="match status" value="1"/>
</dbReference>
<dbReference type="PROSITE" id="PS50106">
    <property type="entry name" value="PDZ"/>
    <property type="match status" value="4"/>
</dbReference>
<feature type="compositionally biased region" description="Polar residues" evidence="1">
    <location>
        <begin position="294"/>
        <end position="315"/>
    </location>
</feature>
<gene>
    <name evidence="3" type="ORF">FD754_004556</name>
</gene>
<dbReference type="AlphaFoldDB" id="A0A5N3WF56"/>
<feature type="domain" description="PDZ" evidence="2">
    <location>
        <begin position="350"/>
        <end position="399"/>
    </location>
</feature>
<organism evidence="3 4">
    <name type="scientific">Muntiacus muntjak</name>
    <name type="common">Barking deer</name>
    <name type="synonym">Indian muntjac</name>
    <dbReference type="NCBI Taxonomy" id="9888"/>
    <lineage>
        <taxon>Eukaryota</taxon>
        <taxon>Metazoa</taxon>
        <taxon>Chordata</taxon>
        <taxon>Craniata</taxon>
        <taxon>Vertebrata</taxon>
        <taxon>Euteleostomi</taxon>
        <taxon>Mammalia</taxon>
        <taxon>Eutheria</taxon>
        <taxon>Laurasiatheria</taxon>
        <taxon>Artiodactyla</taxon>
        <taxon>Ruminantia</taxon>
        <taxon>Pecora</taxon>
        <taxon>Cervidae</taxon>
        <taxon>Muntiacinae</taxon>
        <taxon>Muntiacus</taxon>
    </lineage>
</organism>
<dbReference type="Pfam" id="PF00595">
    <property type="entry name" value="PDZ"/>
    <property type="match status" value="2"/>
</dbReference>
<reference evidence="3 4" key="1">
    <citation type="submission" date="2019-06" db="EMBL/GenBank/DDBJ databases">
        <title>Discovery of a novel chromosome fission-fusion reversal in muntjac.</title>
        <authorList>
            <person name="Mudd A.B."/>
            <person name="Bredeson J.V."/>
            <person name="Baum R."/>
            <person name="Hockemeyer D."/>
            <person name="Rokhsar D.S."/>
        </authorList>
    </citation>
    <scope>NUCLEOTIDE SEQUENCE [LARGE SCALE GENOMIC DNA]</scope>
    <source>
        <strain evidence="3">UTSW_UCB_Mm</strain>
        <tissue evidence="3">Fibroblast cell line</tissue>
    </source>
</reference>
<evidence type="ECO:0000256" key="1">
    <source>
        <dbReference type="SAM" id="MobiDB-lite"/>
    </source>
</evidence>
<feature type="domain" description="PDZ" evidence="2">
    <location>
        <begin position="406"/>
        <end position="489"/>
    </location>
</feature>
<name>A0A5N3WF56_MUNMU</name>
<dbReference type="Gene3D" id="2.30.42.10">
    <property type="match status" value="4"/>
</dbReference>
<dbReference type="EMBL" id="VCEA01000001">
    <property type="protein sequence ID" value="KAB0360400.1"/>
    <property type="molecule type" value="Genomic_DNA"/>
</dbReference>
<dbReference type="CDD" id="cd06674">
    <property type="entry name" value="PDZ11_MUPP1-PDZ9_PATJ-like"/>
    <property type="match status" value="1"/>
</dbReference>
<keyword evidence="4" id="KW-1185">Reference proteome</keyword>
<feature type="region of interest" description="Disordered" evidence="1">
    <location>
        <begin position="330"/>
        <end position="349"/>
    </location>
</feature>
<feature type="region of interest" description="Disordered" evidence="1">
    <location>
        <begin position="294"/>
        <end position="316"/>
    </location>
</feature>
<feature type="domain" description="PDZ" evidence="2">
    <location>
        <begin position="162"/>
        <end position="194"/>
    </location>
</feature>
<feature type="domain" description="PDZ" evidence="2">
    <location>
        <begin position="207"/>
        <end position="289"/>
    </location>
</feature>
<dbReference type="PANTHER" id="PTHR19964:SF11">
    <property type="entry name" value="INAD-LIKE PROTEIN"/>
    <property type="match status" value="1"/>
</dbReference>
<accession>A0A5N3WF56</accession>
<dbReference type="InterPro" id="IPR001478">
    <property type="entry name" value="PDZ"/>
</dbReference>
<dbReference type="CDD" id="cd06676">
    <property type="entry name" value="PDZ13_MUPP1-like"/>
    <property type="match status" value="1"/>
</dbReference>
<evidence type="ECO:0000313" key="4">
    <source>
        <dbReference type="Proteomes" id="UP000326458"/>
    </source>
</evidence>
<protein>
    <recommendedName>
        <fullName evidence="2">PDZ domain-containing protein</fullName>
    </recommendedName>
</protein>
<dbReference type="Gene3D" id="6.20.370.60">
    <property type="match status" value="1"/>
</dbReference>
<evidence type="ECO:0000313" key="3">
    <source>
        <dbReference type="EMBL" id="KAB0360400.1"/>
    </source>
</evidence>
<dbReference type="Proteomes" id="UP000326458">
    <property type="component" value="Unassembled WGS sequence"/>
</dbReference>
<comment type="caution">
    <text evidence="3">The sequence shown here is derived from an EMBL/GenBank/DDBJ whole genome shotgun (WGS) entry which is preliminary data.</text>
</comment>
<dbReference type="SUPFAM" id="SSF50156">
    <property type="entry name" value="PDZ domain-like"/>
    <property type="match status" value="4"/>
</dbReference>
<dbReference type="FunFam" id="2.30.42.10:FF:000110">
    <property type="entry name" value="multiple PDZ domain protein isoform X2"/>
    <property type="match status" value="1"/>
</dbReference>
<proteinExistence type="predicted"/>